<evidence type="ECO:0000256" key="1">
    <source>
        <dbReference type="ARBA" id="ARBA00022857"/>
    </source>
</evidence>
<dbReference type="STRING" id="2010991.A0A3M2RVY6"/>
<dbReference type="PANTHER" id="PTHR11133">
    <property type="entry name" value="SACCHAROPINE DEHYDROGENASE"/>
    <property type="match status" value="1"/>
</dbReference>
<dbReference type="EMBL" id="NKUJ01000241">
    <property type="protein sequence ID" value="RMJ09460.1"/>
    <property type="molecule type" value="Genomic_DNA"/>
</dbReference>
<keyword evidence="2" id="KW-0560">Oxidoreductase</keyword>
<dbReference type="Pfam" id="PF16653">
    <property type="entry name" value="Sacchrp_dh_C"/>
    <property type="match status" value="1"/>
</dbReference>
<comment type="caution">
    <text evidence="6">The sequence shown here is derived from an EMBL/GenBank/DDBJ whole genome shotgun (WGS) entry which is preliminary data.</text>
</comment>
<sequence>MSEKRILVLGSGMVAKPCVDYLLRDERNSLTVACRTLSTAEKLISQRPRAKAIALDVKSPDLDCYIAEHDAVISLVPFIYHADVIRSAIKAKTHVVTTSYVSPAMRELDVAAKEAGITVLNEVGVDPGVDHLYVIKTIGEVYDKGGKVKEFYSFCGGIPAPEAANDNPLRFKFSWSPRGALLSQYNSATFLRDGEVVEISNQDLMGSAKPYHVLDGYSFVAYPNRNSVPFREAYGIPEAHTVIRGSLRYEGNPVMVKALIDLGWISPEEESWLKEGMTWAQIQQKATGASSTEESDLIAKVDELCTFSSAEERDKILSGLRWMGLFSDQVPTVHGNLLDTLSAQLEKLCSFKPGERDLVMLQHKFVVEWKDGTQNTITSTLELFGDPNGDSAMSKSVGVTCGIATQLLLDGHAPLNEPGILAPYSREICDLIRVKVEEEGIK</sequence>
<dbReference type="FunFam" id="3.40.50.720:FF:000072">
    <property type="entry name" value="Saccharopine dehydrogenase [NADP(+), L-glutamate-forming]"/>
    <property type="match status" value="1"/>
</dbReference>
<evidence type="ECO:0000259" key="5">
    <source>
        <dbReference type="Pfam" id="PF16653"/>
    </source>
</evidence>
<evidence type="ECO:0000313" key="7">
    <source>
        <dbReference type="Proteomes" id="UP000277212"/>
    </source>
</evidence>
<dbReference type="Gene3D" id="3.40.50.720">
    <property type="entry name" value="NAD(P)-binding Rossmann-like Domain"/>
    <property type="match status" value="1"/>
</dbReference>
<dbReference type="GO" id="GO:0004753">
    <property type="term" value="F:saccharopine dehydrogenase activity"/>
    <property type="evidence" value="ECO:0007669"/>
    <property type="project" value="TreeGrafter"/>
</dbReference>
<keyword evidence="7" id="KW-1185">Reference proteome</keyword>
<organism evidence="6 7">
    <name type="scientific">Fusarium kuroshium</name>
    <dbReference type="NCBI Taxonomy" id="2010991"/>
    <lineage>
        <taxon>Eukaryota</taxon>
        <taxon>Fungi</taxon>
        <taxon>Dikarya</taxon>
        <taxon>Ascomycota</taxon>
        <taxon>Pezizomycotina</taxon>
        <taxon>Sordariomycetes</taxon>
        <taxon>Hypocreomycetidae</taxon>
        <taxon>Hypocreales</taxon>
        <taxon>Nectriaceae</taxon>
        <taxon>Fusarium</taxon>
        <taxon>Fusarium solani species complex</taxon>
    </lineage>
</organism>
<keyword evidence="3" id="KW-0028">Amino-acid biosynthesis</keyword>
<dbReference type="OrthoDB" id="10059875at2759"/>
<dbReference type="PANTHER" id="PTHR11133:SF22">
    <property type="entry name" value="ALPHA-AMINOADIPIC SEMIALDEHYDE SYNTHASE, MITOCHONDRIAL"/>
    <property type="match status" value="1"/>
</dbReference>
<dbReference type="InterPro" id="IPR005097">
    <property type="entry name" value="Sacchrp_dh_NADP-bd"/>
</dbReference>
<evidence type="ECO:0000256" key="2">
    <source>
        <dbReference type="ARBA" id="ARBA00023002"/>
    </source>
</evidence>
<dbReference type="InterPro" id="IPR036291">
    <property type="entry name" value="NAD(P)-bd_dom_sf"/>
</dbReference>
<protein>
    <recommendedName>
        <fullName evidence="8">Saccharopine dehydrogenase [NADP(+), L-glutamate-forming]</fullName>
    </recommendedName>
</protein>
<keyword evidence="1" id="KW-0521">NADP</keyword>
<dbReference type="InterPro" id="IPR051168">
    <property type="entry name" value="AASS"/>
</dbReference>
<proteinExistence type="predicted"/>
<dbReference type="Proteomes" id="UP000277212">
    <property type="component" value="Unassembled WGS sequence"/>
</dbReference>
<dbReference type="SUPFAM" id="SSF51735">
    <property type="entry name" value="NAD(P)-binding Rossmann-fold domains"/>
    <property type="match status" value="1"/>
</dbReference>
<evidence type="ECO:0008006" key="8">
    <source>
        <dbReference type="Google" id="ProtNLM"/>
    </source>
</evidence>
<dbReference type="GO" id="GO:0019878">
    <property type="term" value="P:lysine biosynthetic process via aminoadipic acid"/>
    <property type="evidence" value="ECO:0007669"/>
    <property type="project" value="TreeGrafter"/>
</dbReference>
<dbReference type="Pfam" id="PF03435">
    <property type="entry name" value="Sacchrp_dh_NADP"/>
    <property type="match status" value="1"/>
</dbReference>
<dbReference type="Gene3D" id="3.30.360.10">
    <property type="entry name" value="Dihydrodipicolinate Reductase, domain 2"/>
    <property type="match status" value="1"/>
</dbReference>
<dbReference type="AlphaFoldDB" id="A0A3M2RVY6"/>
<dbReference type="SUPFAM" id="SSF55347">
    <property type="entry name" value="Glyceraldehyde-3-phosphate dehydrogenase-like, C-terminal domain"/>
    <property type="match status" value="1"/>
</dbReference>
<gene>
    <name evidence="6" type="ORF">CDV36_010903</name>
</gene>
<accession>A0A3M2RVY6</accession>
<dbReference type="GO" id="GO:0005737">
    <property type="term" value="C:cytoplasm"/>
    <property type="evidence" value="ECO:0007669"/>
    <property type="project" value="TreeGrafter"/>
</dbReference>
<name>A0A3M2RVY6_9HYPO</name>
<dbReference type="Gene3D" id="1.10.1870.10">
    <property type="entry name" value="Domain 3, Saccharopine reductase"/>
    <property type="match status" value="1"/>
</dbReference>
<reference evidence="6 7" key="1">
    <citation type="submission" date="2017-06" db="EMBL/GenBank/DDBJ databases">
        <title>Comparative genomic analysis of Ambrosia Fusariam Clade fungi.</title>
        <authorList>
            <person name="Stajich J.E."/>
            <person name="Carrillo J."/>
            <person name="Kijimoto T."/>
            <person name="Eskalen A."/>
            <person name="O'Donnell K."/>
            <person name="Kasson M."/>
        </authorList>
    </citation>
    <scope>NUCLEOTIDE SEQUENCE [LARGE SCALE GENOMIC DNA]</scope>
    <source>
        <strain evidence="6">UCR3666</strain>
    </source>
</reference>
<dbReference type="InterPro" id="IPR032095">
    <property type="entry name" value="Sacchrp_dh-like_C"/>
</dbReference>
<evidence type="ECO:0000313" key="6">
    <source>
        <dbReference type="EMBL" id="RMJ09460.1"/>
    </source>
</evidence>
<evidence type="ECO:0000259" key="4">
    <source>
        <dbReference type="Pfam" id="PF03435"/>
    </source>
</evidence>
<dbReference type="FunFam" id="3.30.360.10:FF:000008">
    <property type="entry name" value="Alpha-aminoadipic semialdehyde synthase, mitochondrial"/>
    <property type="match status" value="1"/>
</dbReference>
<evidence type="ECO:0000256" key="3">
    <source>
        <dbReference type="ARBA" id="ARBA00023154"/>
    </source>
</evidence>
<keyword evidence="3" id="KW-0457">Lysine biosynthesis</keyword>
<feature type="domain" description="Saccharopine dehydrogenase NADP binding" evidence="4">
    <location>
        <begin position="6"/>
        <end position="120"/>
    </location>
</feature>
<feature type="domain" description="Saccharopine dehydrogenase-like C-terminal" evidence="5">
    <location>
        <begin position="124"/>
        <end position="441"/>
    </location>
</feature>